<dbReference type="Ensembl" id="ENSSFOT00015014725.2">
    <property type="protein sequence ID" value="ENSSFOP00015014552.2"/>
    <property type="gene ID" value="ENSSFOG00015009287.2"/>
</dbReference>
<evidence type="ECO:0000256" key="1">
    <source>
        <dbReference type="ARBA" id="ARBA00007447"/>
    </source>
</evidence>
<dbReference type="PANTHER" id="PTHR47966">
    <property type="entry name" value="BETA-SITE APP-CLEAVING ENZYME, ISOFORM A-RELATED"/>
    <property type="match status" value="1"/>
</dbReference>
<reference evidence="5 6" key="1">
    <citation type="submission" date="2019-04" db="EMBL/GenBank/DDBJ databases">
        <authorList>
            <consortium name="Wellcome Sanger Institute Data Sharing"/>
        </authorList>
    </citation>
    <scope>NUCLEOTIDE SEQUENCE [LARGE SCALE GENOMIC DNA]</scope>
</reference>
<evidence type="ECO:0000313" key="5">
    <source>
        <dbReference type="Ensembl" id="ENSSFOP00015014552.2"/>
    </source>
</evidence>
<protein>
    <recommendedName>
        <fullName evidence="4">Peptidase A1 domain-containing protein</fullName>
    </recommendedName>
</protein>
<reference evidence="5" key="2">
    <citation type="submission" date="2025-08" db="UniProtKB">
        <authorList>
            <consortium name="Ensembl"/>
        </authorList>
    </citation>
    <scope>IDENTIFICATION</scope>
</reference>
<evidence type="ECO:0000256" key="2">
    <source>
        <dbReference type="PIRSR" id="PIRSR601461-1"/>
    </source>
</evidence>
<dbReference type="Proteomes" id="UP000694397">
    <property type="component" value="Chromosome 21"/>
</dbReference>
<organism evidence="5 6">
    <name type="scientific">Scleropages formosus</name>
    <name type="common">Asian bonytongue</name>
    <name type="synonym">Osteoglossum formosum</name>
    <dbReference type="NCBI Taxonomy" id="113540"/>
    <lineage>
        <taxon>Eukaryota</taxon>
        <taxon>Metazoa</taxon>
        <taxon>Chordata</taxon>
        <taxon>Craniata</taxon>
        <taxon>Vertebrata</taxon>
        <taxon>Euteleostomi</taxon>
        <taxon>Actinopterygii</taxon>
        <taxon>Neopterygii</taxon>
        <taxon>Teleostei</taxon>
        <taxon>Osteoglossocephala</taxon>
        <taxon>Osteoglossomorpha</taxon>
        <taxon>Osteoglossiformes</taxon>
        <taxon>Osteoglossidae</taxon>
        <taxon>Scleropages</taxon>
    </lineage>
</organism>
<comment type="similarity">
    <text evidence="1">Belongs to the peptidase A1 family.</text>
</comment>
<evidence type="ECO:0000256" key="3">
    <source>
        <dbReference type="PIRSR" id="PIRSR601461-2"/>
    </source>
</evidence>
<dbReference type="Gene3D" id="2.40.70.10">
    <property type="entry name" value="Acid Proteases"/>
    <property type="match status" value="2"/>
</dbReference>
<dbReference type="GeneTree" id="ENSGT00940000160626"/>
<dbReference type="FunFam" id="2.40.70.10:FF:000008">
    <property type="entry name" value="Cathepsin D"/>
    <property type="match status" value="1"/>
</dbReference>
<name>A0A8C9V1C8_SCLFO</name>
<feature type="disulfide bond" evidence="3">
    <location>
        <begin position="80"/>
        <end position="85"/>
    </location>
</feature>
<dbReference type="PROSITE" id="PS51767">
    <property type="entry name" value="PEPTIDASE_A1"/>
    <property type="match status" value="1"/>
</dbReference>
<dbReference type="PRINTS" id="PR00792">
    <property type="entry name" value="PEPSIN"/>
</dbReference>
<keyword evidence="3" id="KW-1015">Disulfide bond</keyword>
<dbReference type="InterPro" id="IPR021109">
    <property type="entry name" value="Peptidase_aspartic_dom_sf"/>
</dbReference>
<reference evidence="5" key="3">
    <citation type="submission" date="2025-09" db="UniProtKB">
        <authorList>
            <consortium name="Ensembl"/>
        </authorList>
    </citation>
    <scope>IDENTIFICATION</scope>
</reference>
<dbReference type="PANTHER" id="PTHR47966:SF66">
    <property type="entry name" value="PEPSINOGEN C"/>
    <property type="match status" value="1"/>
</dbReference>
<feature type="domain" description="Peptidase A1" evidence="4">
    <location>
        <begin position="49"/>
        <end position="331"/>
    </location>
</feature>
<evidence type="ECO:0000259" key="4">
    <source>
        <dbReference type="PROSITE" id="PS51767"/>
    </source>
</evidence>
<sequence>INRRMLTYFCSLYEELRQRGELKEILKFMQYSADGTYSENLVNQNDMSYFGKISIGTPPQSFYVHFDTGSSTLWVNSVYCKSDACQHHPLFNPHKSSTYHSHGKDFSIHYGTGSVTGVIGYDTVRLGGLTVKDQKIGLSITEPGNHFAKPLHDGLLGLAFMYALRGSEVVFGGTDPSHYTGEIHWVPVQKNSHWQLVFEGSVLSVSHRSTGWCRHGCSAIVDTGSSLLMCPPQYVDKLHKILGARKDDSGDYVFSCDYVNSLPTLTFVMNGAYLHLEPSSYVLKSNGKCRSGIKASSSSDRDGRPYWILGDVFLRQFYSVFDQGNARVGFATHALPEIRFSSLLT</sequence>
<accession>A0A8C9V1C8</accession>
<dbReference type="GO" id="GO:0006508">
    <property type="term" value="P:proteolysis"/>
    <property type="evidence" value="ECO:0007669"/>
    <property type="project" value="InterPro"/>
</dbReference>
<proteinExistence type="inferred from homology"/>
<feature type="active site" evidence="2">
    <location>
        <position position="222"/>
    </location>
</feature>
<feature type="active site" evidence="2">
    <location>
        <position position="67"/>
    </location>
</feature>
<dbReference type="FunFam" id="2.40.70.10:FF:000006">
    <property type="entry name" value="Cathepsin E"/>
    <property type="match status" value="1"/>
</dbReference>
<keyword evidence="6" id="KW-1185">Reference proteome</keyword>
<dbReference type="AlphaFoldDB" id="A0A8C9V1C8"/>
<evidence type="ECO:0000313" key="6">
    <source>
        <dbReference type="Proteomes" id="UP000694397"/>
    </source>
</evidence>
<dbReference type="GO" id="GO:0004190">
    <property type="term" value="F:aspartic-type endopeptidase activity"/>
    <property type="evidence" value="ECO:0007669"/>
    <property type="project" value="InterPro"/>
</dbReference>
<dbReference type="InterPro" id="IPR033121">
    <property type="entry name" value="PEPTIDASE_A1"/>
</dbReference>
<dbReference type="Pfam" id="PF00026">
    <property type="entry name" value="Asp"/>
    <property type="match status" value="2"/>
</dbReference>
<dbReference type="OrthoDB" id="771136at2759"/>
<dbReference type="InterPro" id="IPR001461">
    <property type="entry name" value="Aspartic_peptidase_A1"/>
</dbReference>
<dbReference type="SUPFAM" id="SSF50630">
    <property type="entry name" value="Acid proteases"/>
    <property type="match status" value="1"/>
</dbReference>